<evidence type="ECO:0000256" key="2">
    <source>
        <dbReference type="PROSITE-ProRule" id="PRU00335"/>
    </source>
</evidence>
<dbReference type="SUPFAM" id="SSF46689">
    <property type="entry name" value="Homeodomain-like"/>
    <property type="match status" value="1"/>
</dbReference>
<dbReference type="AlphaFoldDB" id="A0A9D2IPZ6"/>
<accession>A0A9D2IPZ6</accession>
<dbReference type="GO" id="GO:0003677">
    <property type="term" value="F:DNA binding"/>
    <property type="evidence" value="ECO:0007669"/>
    <property type="project" value="UniProtKB-UniRule"/>
</dbReference>
<feature type="domain" description="HTH tetR-type" evidence="3">
    <location>
        <begin position="14"/>
        <end position="74"/>
    </location>
</feature>
<dbReference type="InterPro" id="IPR041483">
    <property type="entry name" value="TetR_C_34"/>
</dbReference>
<evidence type="ECO:0000313" key="5">
    <source>
        <dbReference type="Proteomes" id="UP000824029"/>
    </source>
</evidence>
<dbReference type="PROSITE" id="PS50977">
    <property type="entry name" value="HTH_TETR_2"/>
    <property type="match status" value="1"/>
</dbReference>
<evidence type="ECO:0000256" key="1">
    <source>
        <dbReference type="ARBA" id="ARBA00023125"/>
    </source>
</evidence>
<dbReference type="Pfam" id="PF17929">
    <property type="entry name" value="TetR_C_34"/>
    <property type="match status" value="1"/>
</dbReference>
<gene>
    <name evidence="4" type="ORF">IAA22_08620</name>
</gene>
<reference evidence="4" key="2">
    <citation type="submission" date="2021-04" db="EMBL/GenBank/DDBJ databases">
        <authorList>
            <person name="Gilroy R."/>
        </authorList>
    </citation>
    <scope>NUCLEOTIDE SEQUENCE</scope>
    <source>
        <strain evidence="4">ChiHecolR3B27-1887</strain>
    </source>
</reference>
<evidence type="ECO:0000313" key="4">
    <source>
        <dbReference type="EMBL" id="HIZ19153.1"/>
    </source>
</evidence>
<comment type="caution">
    <text evidence="4">The sequence shown here is derived from an EMBL/GenBank/DDBJ whole genome shotgun (WGS) entry which is preliminary data.</text>
</comment>
<dbReference type="InterPro" id="IPR001647">
    <property type="entry name" value="HTH_TetR"/>
</dbReference>
<evidence type="ECO:0000259" key="3">
    <source>
        <dbReference type="PROSITE" id="PS50977"/>
    </source>
</evidence>
<proteinExistence type="predicted"/>
<feature type="DNA-binding region" description="H-T-H motif" evidence="2">
    <location>
        <begin position="37"/>
        <end position="56"/>
    </location>
</feature>
<organism evidence="4 5">
    <name type="scientific">Candidatus Olsenella stercoravium</name>
    <dbReference type="NCBI Taxonomy" id="2838713"/>
    <lineage>
        <taxon>Bacteria</taxon>
        <taxon>Bacillati</taxon>
        <taxon>Actinomycetota</taxon>
        <taxon>Coriobacteriia</taxon>
        <taxon>Coriobacteriales</taxon>
        <taxon>Atopobiaceae</taxon>
        <taxon>Olsenella</taxon>
    </lineage>
</organism>
<dbReference type="Pfam" id="PF00440">
    <property type="entry name" value="TetR_N"/>
    <property type="match status" value="1"/>
</dbReference>
<dbReference type="InterPro" id="IPR009057">
    <property type="entry name" value="Homeodomain-like_sf"/>
</dbReference>
<dbReference type="Proteomes" id="UP000824029">
    <property type="component" value="Unassembled WGS sequence"/>
</dbReference>
<sequence>MAEFIRARRPEQKEQRLDEIKGTVRRQFAKRPYHEITLTTIAEELGWSRANLYKYVTTKEEIFLLLTADECDAYFEALLAALPEGHEFAPAEAADAWANVAAEHQEYFRLGDLLTTIVETNVTVERLMDFKRGYYAHVAEMREHLPQVIGIAPEHVETLLLAVYYHATGLVSSCWSNPLIAEALRRLEIERPETDFRAEMRDFVSMCLAHYEHQ</sequence>
<dbReference type="Gene3D" id="1.10.357.10">
    <property type="entry name" value="Tetracycline Repressor, domain 2"/>
    <property type="match status" value="1"/>
</dbReference>
<protein>
    <submittedName>
        <fullName evidence="4">TetR family transcriptional regulator</fullName>
    </submittedName>
</protein>
<keyword evidence="1 2" id="KW-0238">DNA-binding</keyword>
<reference evidence="4" key="1">
    <citation type="journal article" date="2021" name="PeerJ">
        <title>Extensive microbial diversity within the chicken gut microbiome revealed by metagenomics and culture.</title>
        <authorList>
            <person name="Gilroy R."/>
            <person name="Ravi A."/>
            <person name="Getino M."/>
            <person name="Pursley I."/>
            <person name="Horton D.L."/>
            <person name="Alikhan N.F."/>
            <person name="Baker D."/>
            <person name="Gharbi K."/>
            <person name="Hall N."/>
            <person name="Watson M."/>
            <person name="Adriaenssens E.M."/>
            <person name="Foster-Nyarko E."/>
            <person name="Jarju S."/>
            <person name="Secka A."/>
            <person name="Antonio M."/>
            <person name="Oren A."/>
            <person name="Chaudhuri R.R."/>
            <person name="La Ragione R."/>
            <person name="Hildebrand F."/>
            <person name="Pallen M.J."/>
        </authorList>
    </citation>
    <scope>NUCLEOTIDE SEQUENCE</scope>
    <source>
        <strain evidence="4">ChiHecolR3B27-1887</strain>
    </source>
</reference>
<name>A0A9D2IPZ6_9ACTN</name>
<dbReference type="EMBL" id="DXBZ01000167">
    <property type="protein sequence ID" value="HIZ19153.1"/>
    <property type="molecule type" value="Genomic_DNA"/>
</dbReference>